<dbReference type="InterPro" id="IPR006073">
    <property type="entry name" value="GTP-bd"/>
</dbReference>
<evidence type="ECO:0000313" key="13">
    <source>
        <dbReference type="Proteomes" id="UP000315636"/>
    </source>
</evidence>
<keyword evidence="6" id="KW-0460">Magnesium</keyword>
<accession>A0A521AQ09</accession>
<feature type="domain" description="EngB-type G" evidence="11">
    <location>
        <begin position="22"/>
        <end position="195"/>
    </location>
</feature>
<proteinExistence type="inferred from homology"/>
<comment type="function">
    <text evidence="10">Necessary for normal cell division and for the maintenance of normal septation.</text>
</comment>
<dbReference type="InterPro" id="IPR019987">
    <property type="entry name" value="GTP-bd_ribosome_bio_YsxC"/>
</dbReference>
<dbReference type="FunFam" id="3.40.50.300:FF:000098">
    <property type="entry name" value="Probable GTP-binding protein EngB"/>
    <property type="match status" value="1"/>
</dbReference>
<name>A0A521AQ09_9BACL</name>
<dbReference type="PANTHER" id="PTHR11649:SF13">
    <property type="entry name" value="ENGB-TYPE G DOMAIN-CONTAINING PROTEIN"/>
    <property type="match status" value="1"/>
</dbReference>
<keyword evidence="8 10" id="KW-0717">Septation</keyword>
<evidence type="ECO:0000256" key="8">
    <source>
        <dbReference type="ARBA" id="ARBA00023210"/>
    </source>
</evidence>
<dbReference type="RefSeq" id="WP_142503971.1">
    <property type="nucleotide sequence ID" value="NZ_FXTI01000001.1"/>
</dbReference>
<evidence type="ECO:0000256" key="5">
    <source>
        <dbReference type="ARBA" id="ARBA00022741"/>
    </source>
</evidence>
<dbReference type="PROSITE" id="PS51706">
    <property type="entry name" value="G_ENGB"/>
    <property type="match status" value="1"/>
</dbReference>
<evidence type="ECO:0000256" key="3">
    <source>
        <dbReference type="ARBA" id="ARBA00022618"/>
    </source>
</evidence>
<dbReference type="InterPro" id="IPR005225">
    <property type="entry name" value="Small_GTP-bd"/>
</dbReference>
<evidence type="ECO:0000256" key="4">
    <source>
        <dbReference type="ARBA" id="ARBA00022723"/>
    </source>
</evidence>
<evidence type="ECO:0000256" key="1">
    <source>
        <dbReference type="ARBA" id="ARBA00001946"/>
    </source>
</evidence>
<dbReference type="Gene3D" id="3.40.50.300">
    <property type="entry name" value="P-loop containing nucleotide triphosphate hydrolases"/>
    <property type="match status" value="1"/>
</dbReference>
<evidence type="ECO:0000256" key="6">
    <source>
        <dbReference type="ARBA" id="ARBA00022842"/>
    </source>
</evidence>
<keyword evidence="9 10" id="KW-0131">Cell cycle</keyword>
<evidence type="ECO:0000256" key="10">
    <source>
        <dbReference type="HAMAP-Rule" id="MF_00321"/>
    </source>
</evidence>
<comment type="cofactor">
    <cofactor evidence="1">
        <name>Mg(2+)</name>
        <dbReference type="ChEBI" id="CHEBI:18420"/>
    </cofactor>
</comment>
<dbReference type="GO" id="GO:0000917">
    <property type="term" value="P:division septum assembly"/>
    <property type="evidence" value="ECO:0007669"/>
    <property type="project" value="UniProtKB-KW"/>
</dbReference>
<keyword evidence="3 10" id="KW-0132">Cell division</keyword>
<dbReference type="GO" id="GO:0046872">
    <property type="term" value="F:metal ion binding"/>
    <property type="evidence" value="ECO:0007669"/>
    <property type="project" value="UniProtKB-KW"/>
</dbReference>
<keyword evidence="4" id="KW-0479">Metal-binding</keyword>
<dbReference type="NCBIfam" id="TIGR00231">
    <property type="entry name" value="small_GTP"/>
    <property type="match status" value="1"/>
</dbReference>
<dbReference type="NCBIfam" id="TIGR03598">
    <property type="entry name" value="GTPase_YsxC"/>
    <property type="match status" value="1"/>
</dbReference>
<dbReference type="InterPro" id="IPR027417">
    <property type="entry name" value="P-loop_NTPase"/>
</dbReference>
<dbReference type="AlphaFoldDB" id="A0A521AQ09"/>
<dbReference type="Pfam" id="PF01926">
    <property type="entry name" value="MMR_HSR1"/>
    <property type="match status" value="1"/>
</dbReference>
<dbReference type="OrthoDB" id="9804921at2"/>
<dbReference type="EMBL" id="FXTI01000001">
    <property type="protein sequence ID" value="SMO36898.1"/>
    <property type="molecule type" value="Genomic_DNA"/>
</dbReference>
<comment type="similarity">
    <text evidence="2 10">Belongs to the TRAFAC class TrmE-Era-EngA-EngB-Septin-like GTPase superfamily. EngB GTPase family.</text>
</comment>
<keyword evidence="13" id="KW-1185">Reference proteome</keyword>
<evidence type="ECO:0000313" key="12">
    <source>
        <dbReference type="EMBL" id="SMO36898.1"/>
    </source>
</evidence>
<protein>
    <recommendedName>
        <fullName evidence="10">Probable GTP-binding protein EngB</fullName>
    </recommendedName>
</protein>
<reference evidence="12 13" key="1">
    <citation type="submission" date="2017-05" db="EMBL/GenBank/DDBJ databases">
        <authorList>
            <person name="Varghese N."/>
            <person name="Submissions S."/>
        </authorList>
    </citation>
    <scope>NUCLEOTIDE SEQUENCE [LARGE SCALE GENOMIC DNA]</scope>
    <source>
        <strain evidence="12 13">DSM 45474</strain>
    </source>
</reference>
<dbReference type="PANTHER" id="PTHR11649">
    <property type="entry name" value="MSS1/TRME-RELATED GTP-BINDING PROTEIN"/>
    <property type="match status" value="1"/>
</dbReference>
<dbReference type="GO" id="GO:0005829">
    <property type="term" value="C:cytosol"/>
    <property type="evidence" value="ECO:0007669"/>
    <property type="project" value="TreeGrafter"/>
</dbReference>
<evidence type="ECO:0000259" key="11">
    <source>
        <dbReference type="PROSITE" id="PS51706"/>
    </source>
</evidence>
<dbReference type="CDD" id="cd01876">
    <property type="entry name" value="YihA_EngB"/>
    <property type="match status" value="1"/>
</dbReference>
<evidence type="ECO:0000256" key="2">
    <source>
        <dbReference type="ARBA" id="ARBA00009638"/>
    </source>
</evidence>
<keyword evidence="7 10" id="KW-0342">GTP-binding</keyword>
<organism evidence="12 13">
    <name type="scientific">Melghirimyces algeriensis</name>
    <dbReference type="NCBI Taxonomy" id="910412"/>
    <lineage>
        <taxon>Bacteria</taxon>
        <taxon>Bacillati</taxon>
        <taxon>Bacillota</taxon>
        <taxon>Bacilli</taxon>
        <taxon>Bacillales</taxon>
        <taxon>Thermoactinomycetaceae</taxon>
        <taxon>Melghirimyces</taxon>
    </lineage>
</organism>
<gene>
    <name evidence="10" type="primary">engB</name>
    <name evidence="12" type="ORF">SAMN06264849_101275</name>
</gene>
<dbReference type="GO" id="GO:0005525">
    <property type="term" value="F:GTP binding"/>
    <property type="evidence" value="ECO:0007669"/>
    <property type="project" value="UniProtKB-UniRule"/>
</dbReference>
<evidence type="ECO:0000256" key="7">
    <source>
        <dbReference type="ARBA" id="ARBA00023134"/>
    </source>
</evidence>
<evidence type="ECO:0000256" key="9">
    <source>
        <dbReference type="ARBA" id="ARBA00023306"/>
    </source>
</evidence>
<dbReference type="InterPro" id="IPR030393">
    <property type="entry name" value="G_ENGB_dom"/>
</dbReference>
<keyword evidence="5 10" id="KW-0547">Nucleotide-binding</keyword>
<dbReference type="HAMAP" id="MF_00321">
    <property type="entry name" value="GTPase_EngB"/>
    <property type="match status" value="1"/>
</dbReference>
<dbReference type="Proteomes" id="UP000315636">
    <property type="component" value="Unassembled WGS sequence"/>
</dbReference>
<dbReference type="SUPFAM" id="SSF52540">
    <property type="entry name" value="P-loop containing nucleoside triphosphate hydrolases"/>
    <property type="match status" value="1"/>
</dbReference>
<sequence>MKVTQAEFVISAVKPAQYPADALPEIALAGRSNVGKSSLINCLINRKNLARTSSKPGKTQTINFYRINEALYFADMPGYGFARVPKTVKAAWGRMIESYLSNREALYGVIQVVDLRHPPTGDDRSMYSWLKHYDIPAIVVATKADKISRGNWSKHLKQIRNGLDLSAADPLILFSAQTGQGKADLWKEIGHLIPR</sequence>